<sequence length="1033" mass="114840">MLPTPETAFQLRYDEIEESLPTTAVNSPVYGPSRRGSEGMLSCSPQAPPTTYTPTLSPTRTNSLRGRTACASPNDLTEQDEVVKEKVTVAESELAFNGLPGINTFERRYHDAAYMVEKIGEHDDGDRLPHWKKVLNRFGPVATALAMGSYFLYFGFRIYYTLAAQREYHKIYVMAWLFIAAEAALAVPAALHNTYALLAVKGRRRPKLRLRGDIAPTVDVFITCCKEDVDVVLDTTRAACAVDYPQDRFRIVVCDDGADQELKKAVLDLSDDYPNLFYHARIKVKGVPHHYKAGNLIGGTGFVTTLEGGPAEYIAALDADMIPEPEWLRAIIAHMVIDPRMSLVCPPQLFYNVPESDPLVQSLDAFVHVMEPTKDACGVAWCTGSGYAVRRAALEAIGGWPTGSLAEDVCTSSMLLGAGWRTAFVHEALQFGTVPETFTGHLKQRTRWTLGTLQTAVKLRFCLFGKLTHKMTFFQRLSGFVFTIDAFFKIFSLIALLTIPIVLVSGGQLVAFANYDQLRWQIRLCFASLICTRINEYIMFIPSGYRLAQRDSGAQQWMAPYHALTILTAFILPSWLGGKPMAFSSSGSIKSELNERDARLRAPLWRRLKVMLWDCKVYLHVLYIAFVLTSVILSTVRAFFRDTAYKVLVYLLTHAFWPPLIWLLCITAFCVPIRYTIWPPTVPDREELLDRDPKTGIAHPKPEFKVQRWRKATFWHETQYTVITIFTGGSNILQTLLSHPSIAHTHAYTRRTLPTTSPNLTPILSTDHSTWPSLFPHPSGPSLFLSALGTTRANAGSLEAQHKIDVELNLSLARAAKDAGVQTYVLISSAGASSSSFFPYPRMKAELEDAVKALGFEHTVILRPGLIVGDREESRPAEWGTTSMDPALLHLPKPYATYATPFLTISSADAGISTLIVSEAAAHNIDVSAFSIPPLNPSLPAYAQITVIVMPSFFTNGADLIGFTKGSAPEFPFCTPCTAECRREVRRAQVRASCAVPGTVSTVYVKGVCLEGRRREWYDRVTCGWFDTVMGMW</sequence>
<name>A0ACC2YY53_9PEZI</name>
<organism evidence="1 2">
    <name type="scientific">Coniosporium tulheliwenetii</name>
    <dbReference type="NCBI Taxonomy" id="3383036"/>
    <lineage>
        <taxon>Eukaryota</taxon>
        <taxon>Fungi</taxon>
        <taxon>Dikarya</taxon>
        <taxon>Ascomycota</taxon>
        <taxon>Pezizomycotina</taxon>
        <taxon>Dothideomycetes</taxon>
        <taxon>Dothideomycetes incertae sedis</taxon>
        <taxon>Coniosporium</taxon>
    </lineage>
</organism>
<evidence type="ECO:0000313" key="1">
    <source>
        <dbReference type="EMBL" id="KAJ9640351.1"/>
    </source>
</evidence>
<dbReference type="Proteomes" id="UP001172680">
    <property type="component" value="Unassembled WGS sequence"/>
</dbReference>
<accession>A0ACC2YY53</accession>
<protein>
    <submittedName>
        <fullName evidence="1">Uncharacterized protein</fullName>
    </submittedName>
</protein>
<dbReference type="EMBL" id="JAPDRP010000017">
    <property type="protein sequence ID" value="KAJ9640351.1"/>
    <property type="molecule type" value="Genomic_DNA"/>
</dbReference>
<reference evidence="1" key="1">
    <citation type="submission" date="2022-10" db="EMBL/GenBank/DDBJ databases">
        <title>Culturing micro-colonial fungi from biological soil crusts in the Mojave desert and describing Neophaeococcomyces mojavensis, and introducing the new genera and species Taxawa tesnikishii.</title>
        <authorList>
            <person name="Kurbessoian T."/>
            <person name="Stajich J.E."/>
        </authorList>
    </citation>
    <scope>NUCLEOTIDE SEQUENCE</scope>
    <source>
        <strain evidence="1">JES_115</strain>
    </source>
</reference>
<gene>
    <name evidence="1" type="ORF">H2199_005890</name>
</gene>
<proteinExistence type="predicted"/>
<keyword evidence="2" id="KW-1185">Reference proteome</keyword>
<comment type="caution">
    <text evidence="1">The sequence shown here is derived from an EMBL/GenBank/DDBJ whole genome shotgun (WGS) entry which is preliminary data.</text>
</comment>
<evidence type="ECO:0000313" key="2">
    <source>
        <dbReference type="Proteomes" id="UP001172680"/>
    </source>
</evidence>